<dbReference type="SUPFAM" id="SSF52343">
    <property type="entry name" value="Ferredoxin reductase-like, C-terminal NADP-linked domain"/>
    <property type="match status" value="1"/>
</dbReference>
<keyword evidence="5" id="KW-0406">Ion transport</keyword>
<organism evidence="10 11">
    <name type="scientific">Exophiala mesophila</name>
    <name type="common">Black yeast-like fungus</name>
    <dbReference type="NCBI Taxonomy" id="212818"/>
    <lineage>
        <taxon>Eukaryota</taxon>
        <taxon>Fungi</taxon>
        <taxon>Dikarya</taxon>
        <taxon>Ascomycota</taxon>
        <taxon>Pezizomycotina</taxon>
        <taxon>Eurotiomycetes</taxon>
        <taxon>Chaetothyriomycetidae</taxon>
        <taxon>Chaetothyriales</taxon>
        <taxon>Herpotrichiellaceae</taxon>
        <taxon>Exophiala</taxon>
    </lineage>
</organism>
<dbReference type="Proteomes" id="UP000288859">
    <property type="component" value="Unassembled WGS sequence"/>
</dbReference>
<dbReference type="Pfam" id="PF08022">
    <property type="entry name" value="FAD_binding_8"/>
    <property type="match status" value="1"/>
</dbReference>
<evidence type="ECO:0000256" key="4">
    <source>
        <dbReference type="ARBA" id="ARBA00022989"/>
    </source>
</evidence>
<dbReference type="EMBL" id="NAJM01000033">
    <property type="protein sequence ID" value="RVX68948.1"/>
    <property type="molecule type" value="Genomic_DNA"/>
</dbReference>
<feature type="domain" description="FAD-binding FR-type" evidence="9">
    <location>
        <begin position="144"/>
        <end position="331"/>
    </location>
</feature>
<dbReference type="PANTHER" id="PTHR32361:SF9">
    <property type="entry name" value="FERRIC REDUCTASE TRANSMEMBRANE COMPONENT 3-RELATED"/>
    <property type="match status" value="1"/>
</dbReference>
<dbReference type="SFLD" id="SFLDG01168">
    <property type="entry name" value="Ferric_reductase_subgroup_(FRE"/>
    <property type="match status" value="1"/>
</dbReference>
<dbReference type="Gene3D" id="3.40.50.80">
    <property type="entry name" value="Nucleotide-binding domain of ferredoxin-NADP reductase (FNR) module"/>
    <property type="match status" value="1"/>
</dbReference>
<dbReference type="GO" id="GO:0006879">
    <property type="term" value="P:intracellular iron ion homeostasis"/>
    <property type="evidence" value="ECO:0007669"/>
    <property type="project" value="TreeGrafter"/>
</dbReference>
<reference evidence="10 11" key="1">
    <citation type="submission" date="2017-03" db="EMBL/GenBank/DDBJ databases">
        <title>Genomes of endolithic fungi from Antarctica.</title>
        <authorList>
            <person name="Coleine C."/>
            <person name="Masonjones S."/>
            <person name="Stajich J.E."/>
        </authorList>
    </citation>
    <scope>NUCLEOTIDE SEQUENCE [LARGE SCALE GENOMIC DNA]</scope>
    <source>
        <strain evidence="10 11">CCFEE 6314</strain>
    </source>
</reference>
<dbReference type="InterPro" id="IPR039261">
    <property type="entry name" value="FNR_nucleotide-bd"/>
</dbReference>
<feature type="transmembrane region" description="Helical" evidence="8">
    <location>
        <begin position="137"/>
        <end position="159"/>
    </location>
</feature>
<protein>
    <recommendedName>
        <fullName evidence="9">FAD-binding FR-type domain-containing protein</fullName>
    </recommendedName>
</protein>
<evidence type="ECO:0000256" key="7">
    <source>
        <dbReference type="ARBA" id="ARBA00023180"/>
    </source>
</evidence>
<dbReference type="OrthoDB" id="167398at2759"/>
<dbReference type="CDD" id="cd06186">
    <property type="entry name" value="NOX_Duox_like_FAD_NADP"/>
    <property type="match status" value="1"/>
</dbReference>
<dbReference type="GO" id="GO:0000293">
    <property type="term" value="F:ferric-chelate reductase activity"/>
    <property type="evidence" value="ECO:0007669"/>
    <property type="project" value="TreeGrafter"/>
</dbReference>
<name>A0A438MYY7_EXOME</name>
<evidence type="ECO:0000256" key="6">
    <source>
        <dbReference type="ARBA" id="ARBA00023136"/>
    </source>
</evidence>
<comment type="subcellular location">
    <subcellularLocation>
        <location evidence="1">Membrane</location>
        <topology evidence="1">Multi-pass membrane protein</topology>
    </subcellularLocation>
</comment>
<evidence type="ECO:0000313" key="11">
    <source>
        <dbReference type="Proteomes" id="UP000288859"/>
    </source>
</evidence>
<accession>A0A438MYY7</accession>
<dbReference type="PROSITE" id="PS51384">
    <property type="entry name" value="FAD_FR"/>
    <property type="match status" value="1"/>
</dbReference>
<evidence type="ECO:0000256" key="5">
    <source>
        <dbReference type="ARBA" id="ARBA00023065"/>
    </source>
</evidence>
<dbReference type="VEuPathDB" id="FungiDB:PV10_01802"/>
<dbReference type="Pfam" id="PF01794">
    <property type="entry name" value="Ferric_reduct"/>
    <property type="match status" value="1"/>
</dbReference>
<dbReference type="GO" id="GO:0005886">
    <property type="term" value="C:plasma membrane"/>
    <property type="evidence" value="ECO:0007669"/>
    <property type="project" value="TreeGrafter"/>
</dbReference>
<dbReference type="GO" id="GO:0015677">
    <property type="term" value="P:copper ion import"/>
    <property type="evidence" value="ECO:0007669"/>
    <property type="project" value="TreeGrafter"/>
</dbReference>
<feature type="transmembrane region" description="Helical" evidence="8">
    <location>
        <begin position="39"/>
        <end position="61"/>
    </location>
</feature>
<evidence type="ECO:0000313" key="10">
    <source>
        <dbReference type="EMBL" id="RVX68948.1"/>
    </source>
</evidence>
<dbReference type="AlphaFoldDB" id="A0A438MYY7"/>
<sequence>MGVLSFANIVLAVLFGARNNLLTLLGGFSHTTSLTVHRWTTRIATIEAIVHSILFTITYLWAGSYHAYAQEAARGYYWWGILATTTLGLCVGAAALPLRLYGYEAFLIGHIVLVILSLIGCWYHIILRYGKNWGYEVYLYITFTLWAFDRLVRLIRLLLYNQQNFLSPGRVMAIPGSEIMRVDVFPSERWMFRPGQHSFLHFHNINGHLYKFWESHPFSVALWSSDEHNFEAVSRAVDDETEESICAASGGPKSSDASAKGVEMGSLETTASAQGEAFEGRRSVTFFIKTSHPRWGSMSGLTSRPRAEASDHKSFPITVSTEGPYTHGIDSSHAAATTLLIGGGVGITALLGHVKYHFARQPYGYQTEHQRTSRRTHQNEENTLNPRMVLAWSSNDSGFLNYIQSLPFLNRARQSGLNFHCVCTKKLHTDAAANMSTIDKRIQLEALITAEAESCGRLRKLTVDSCGPAGLADEVRRVVALQAKQGFWVELTEEAFGW</sequence>
<gene>
    <name evidence="10" type="ORF">B0A52_08015</name>
</gene>
<evidence type="ECO:0000259" key="9">
    <source>
        <dbReference type="PROSITE" id="PS51384"/>
    </source>
</evidence>
<dbReference type="InterPro" id="IPR051410">
    <property type="entry name" value="Ferric/Cupric_Reductase"/>
</dbReference>
<keyword evidence="7" id="KW-0325">Glycoprotein</keyword>
<keyword evidence="4 8" id="KW-1133">Transmembrane helix</keyword>
<feature type="transmembrane region" description="Helical" evidence="8">
    <location>
        <begin position="6"/>
        <end position="27"/>
    </location>
</feature>
<dbReference type="InterPro" id="IPR013130">
    <property type="entry name" value="Fe3_Rdtase_TM_dom"/>
</dbReference>
<evidence type="ECO:0000256" key="3">
    <source>
        <dbReference type="ARBA" id="ARBA00022692"/>
    </source>
</evidence>
<dbReference type="InterPro" id="IPR017927">
    <property type="entry name" value="FAD-bd_FR_type"/>
</dbReference>
<comment type="caution">
    <text evidence="10">The sequence shown here is derived from an EMBL/GenBank/DDBJ whole genome shotgun (WGS) entry which is preliminary data.</text>
</comment>
<evidence type="ECO:0000256" key="2">
    <source>
        <dbReference type="ARBA" id="ARBA00022448"/>
    </source>
</evidence>
<feature type="transmembrane region" description="Helical" evidence="8">
    <location>
        <begin position="105"/>
        <end position="125"/>
    </location>
</feature>
<evidence type="ECO:0000256" key="8">
    <source>
        <dbReference type="SAM" id="Phobius"/>
    </source>
</evidence>
<dbReference type="PANTHER" id="PTHR32361">
    <property type="entry name" value="FERRIC/CUPRIC REDUCTASE TRANSMEMBRANE COMPONENT"/>
    <property type="match status" value="1"/>
</dbReference>
<keyword evidence="6 8" id="KW-0472">Membrane</keyword>
<keyword evidence="3 8" id="KW-0812">Transmembrane</keyword>
<evidence type="ECO:0000256" key="1">
    <source>
        <dbReference type="ARBA" id="ARBA00004141"/>
    </source>
</evidence>
<proteinExistence type="predicted"/>
<keyword evidence="2" id="KW-0813">Transport</keyword>
<dbReference type="GO" id="GO:0006826">
    <property type="term" value="P:iron ion transport"/>
    <property type="evidence" value="ECO:0007669"/>
    <property type="project" value="TreeGrafter"/>
</dbReference>
<dbReference type="InterPro" id="IPR013112">
    <property type="entry name" value="FAD-bd_8"/>
</dbReference>
<feature type="transmembrane region" description="Helical" evidence="8">
    <location>
        <begin position="76"/>
        <end position="98"/>
    </location>
</feature>